<protein>
    <recommendedName>
        <fullName evidence="9">Transcription-repair-coupling factor</fullName>
        <shortName evidence="9">TRCF</shortName>
        <ecNumber evidence="9">3.6.4.-</ecNumber>
    </recommendedName>
</protein>
<evidence type="ECO:0000256" key="10">
    <source>
        <dbReference type="SAM" id="Coils"/>
    </source>
</evidence>
<keyword evidence="10" id="KW-0175">Coiled coil</keyword>
<evidence type="ECO:0000256" key="2">
    <source>
        <dbReference type="ARBA" id="ARBA00022741"/>
    </source>
</evidence>
<feature type="domain" description="Helicase C-terminal" evidence="12">
    <location>
        <begin position="689"/>
        <end position="838"/>
    </location>
</feature>
<evidence type="ECO:0000256" key="8">
    <source>
        <dbReference type="ARBA" id="ARBA00023204"/>
    </source>
</evidence>
<keyword evidence="6 9" id="KW-0067">ATP-binding</keyword>
<dbReference type="GO" id="GO:0003678">
    <property type="term" value="F:DNA helicase activity"/>
    <property type="evidence" value="ECO:0007669"/>
    <property type="project" value="TreeGrafter"/>
</dbReference>
<reference evidence="13 14" key="1">
    <citation type="submission" date="2011-10" db="EMBL/GenBank/DDBJ databases">
        <title>The Noncontiguous Finished genome of Thermanaerovibrio velox DSM 12556.</title>
        <authorList>
            <consortium name="US DOE Joint Genome Institute (JGI-PGF)"/>
            <person name="Lucas S."/>
            <person name="Copeland A."/>
            <person name="Lapidus A."/>
            <person name="Glavina del Rio T."/>
            <person name="Dalin E."/>
            <person name="Tice H."/>
            <person name="Bruce D."/>
            <person name="Goodwin L."/>
            <person name="Pitluck S."/>
            <person name="Peters L."/>
            <person name="Mikhailova N."/>
            <person name="Teshima H."/>
            <person name="Kyrpides N."/>
            <person name="Mavromatis K."/>
            <person name="Ivanova N."/>
            <person name="Markowitz V."/>
            <person name="Cheng J.-F."/>
            <person name="Hugenholtz P."/>
            <person name="Woyke T."/>
            <person name="Wu D."/>
            <person name="Spring S."/>
            <person name="Brambilla E.-M."/>
            <person name="Klenk H.-P."/>
            <person name="Eisen J.A."/>
        </authorList>
    </citation>
    <scope>NUCLEOTIDE SEQUENCE [LARGE SCALE GENOMIC DNA]</scope>
    <source>
        <strain evidence="13 14">DSM 12556</strain>
    </source>
</reference>
<dbReference type="HOGENOM" id="CLU_005122_1_3_0"/>
<evidence type="ECO:0000313" key="13">
    <source>
        <dbReference type="EMBL" id="EHM09878.1"/>
    </source>
</evidence>
<dbReference type="InterPro" id="IPR027417">
    <property type="entry name" value="P-loop_NTPase"/>
</dbReference>
<evidence type="ECO:0000256" key="9">
    <source>
        <dbReference type="HAMAP-Rule" id="MF_00969"/>
    </source>
</evidence>
<evidence type="ECO:0000256" key="7">
    <source>
        <dbReference type="ARBA" id="ARBA00023125"/>
    </source>
</evidence>
<dbReference type="Gene3D" id="2.40.10.170">
    <property type="match status" value="1"/>
</dbReference>
<keyword evidence="3 9" id="KW-0227">DNA damage</keyword>
<dbReference type="Gene3D" id="3.30.2060.10">
    <property type="entry name" value="Penicillin-binding protein 1b domain"/>
    <property type="match status" value="1"/>
</dbReference>
<dbReference type="GO" id="GO:0006355">
    <property type="term" value="P:regulation of DNA-templated transcription"/>
    <property type="evidence" value="ECO:0007669"/>
    <property type="project" value="UniProtKB-UniRule"/>
</dbReference>
<keyword evidence="5 13" id="KW-0347">Helicase</keyword>
<proteinExistence type="inferred from homology"/>
<evidence type="ECO:0000256" key="4">
    <source>
        <dbReference type="ARBA" id="ARBA00022801"/>
    </source>
</evidence>
<dbReference type="EC" id="3.6.4.-" evidence="9"/>
<dbReference type="Gene3D" id="3.40.50.300">
    <property type="entry name" value="P-loop containing nucleotide triphosphate hydrolases"/>
    <property type="match status" value="2"/>
</dbReference>
<evidence type="ECO:0000256" key="6">
    <source>
        <dbReference type="ARBA" id="ARBA00022840"/>
    </source>
</evidence>
<keyword evidence="14" id="KW-1185">Reference proteome</keyword>
<dbReference type="SMART" id="SM00487">
    <property type="entry name" value="DEXDc"/>
    <property type="match status" value="1"/>
</dbReference>
<comment type="similarity">
    <text evidence="9">In the N-terminal section; belongs to the UvrB family.</text>
</comment>
<dbReference type="SMART" id="SM01058">
    <property type="entry name" value="CarD_TRCF"/>
    <property type="match status" value="1"/>
</dbReference>
<comment type="subcellular location">
    <subcellularLocation>
        <location evidence="9">Cytoplasm</location>
    </subcellularLocation>
</comment>
<dbReference type="Gene3D" id="3.90.1150.50">
    <property type="entry name" value="Transcription-repair-coupling factor, D7 domain"/>
    <property type="match status" value="1"/>
</dbReference>
<dbReference type="PROSITE" id="PS51194">
    <property type="entry name" value="HELICASE_CTER"/>
    <property type="match status" value="1"/>
</dbReference>
<evidence type="ECO:0000256" key="3">
    <source>
        <dbReference type="ARBA" id="ARBA00022763"/>
    </source>
</evidence>
<dbReference type="AlphaFoldDB" id="H0URC2"/>
<dbReference type="STRING" id="926567.TheveDRAFT_0722"/>
<dbReference type="SMART" id="SM00490">
    <property type="entry name" value="HELICc"/>
    <property type="match status" value="1"/>
</dbReference>
<dbReference type="GO" id="GO:0000716">
    <property type="term" value="P:transcription-coupled nucleotide-excision repair, DNA damage recognition"/>
    <property type="evidence" value="ECO:0007669"/>
    <property type="project" value="UniProtKB-UniRule"/>
</dbReference>
<dbReference type="GO" id="GO:0005524">
    <property type="term" value="F:ATP binding"/>
    <property type="evidence" value="ECO:0007669"/>
    <property type="project" value="UniProtKB-UniRule"/>
</dbReference>
<dbReference type="InterPro" id="IPR004576">
    <property type="entry name" value="Mfd"/>
</dbReference>
<dbReference type="EMBL" id="CM001377">
    <property type="protein sequence ID" value="EHM09878.1"/>
    <property type="molecule type" value="Genomic_DNA"/>
</dbReference>
<evidence type="ECO:0000259" key="11">
    <source>
        <dbReference type="PROSITE" id="PS51192"/>
    </source>
</evidence>
<dbReference type="InterPro" id="IPR003711">
    <property type="entry name" value="CarD-like/TRCF_RID"/>
</dbReference>
<dbReference type="Pfam" id="PF02559">
    <property type="entry name" value="CarD_TRCF_RID"/>
    <property type="match status" value="1"/>
</dbReference>
<evidence type="ECO:0000313" key="14">
    <source>
        <dbReference type="Proteomes" id="UP000005730"/>
    </source>
</evidence>
<dbReference type="eggNOG" id="COG1197">
    <property type="taxonomic scope" value="Bacteria"/>
</dbReference>
<keyword evidence="8 9" id="KW-0234">DNA repair</keyword>
<keyword evidence="2 9" id="KW-0547">Nucleotide-binding</keyword>
<dbReference type="GO" id="GO:0016787">
    <property type="term" value="F:hydrolase activity"/>
    <property type="evidence" value="ECO:0007669"/>
    <property type="project" value="UniProtKB-KW"/>
</dbReference>
<dbReference type="SUPFAM" id="SSF52540">
    <property type="entry name" value="P-loop containing nucleoside triphosphate hydrolases"/>
    <property type="match status" value="2"/>
</dbReference>
<dbReference type="CDD" id="cd17991">
    <property type="entry name" value="DEXHc_TRCF"/>
    <property type="match status" value="1"/>
</dbReference>
<dbReference type="SUPFAM" id="SSF141259">
    <property type="entry name" value="CarD-like"/>
    <property type="match status" value="1"/>
</dbReference>
<sequence>MHGLFRVPRGVARALWLEDLVCETPLRRRLVVLPGSAEAGTLLADLRAVGTHDPLALPDLPLSGHDGCGMEALLLHRGRAVLRWVDQGGIMVASSSGVVLPFLSEFQNLWIAVGEEVRSDLISWLSSQGYERVPVVWAPGQWALRGGLVDVFPPGEGAVRVVFDDDRVAEIRLFDTSTQRTVGRLEGLHVPTLKGLGASDLSSLQVDFDLVVFEPKECNTQCDVSSWLWGDFRRSFPRLPEGTSWEAVLSRASSVLRATFSTSSMASHTGWVQVPVFAGRLRDAESYGRELRDRGCRTIFFGVTEGYVEWAHRAGFQTVSKPISAGAFDSRRGILYLSESDVAGPGGTRHGLMPVVPPLELLDWMSPGDLMVHEDYGVCRYQGVESLVQRGVSQDYLALEFAGGSRLLVPTYRISKLHRLESPPDHPVELDSLRKGRWKRSLEEARQKAKEAASKLLEAQARRQMQRGIAFEPLRDEMEALRSTFPHRETRDQIRCWEEICADMERPIPMDRVLVGDVGFGKTELALRAAFKAAMSGYQVLIITPTTLLAAQHHKTFSERLAAFPIRVEALYRFIPSSQQEAIRKDFAKGKVDILIGTHRVLMDDVSCKNLGLLVVDEEHRFGVMQKERWRHLSPRADVLMLSATPIPRTLQLALSGYRDISVLSTPPVDRRPVITVVSPWQDALVKGSVMREVSRGGQVFFVHNRIQSMHKTYLRLRTLFPDLRIQMAHGKMKDRELEDAMMAFMDGSVDILLCTTIIESGLDLPGANTIIVDEAHRLGLAQLYQLRGRVGRRSDQAFALFLYPEGLARGDSLKRLEAIGSMDQLGSGFHLSMVDLSMRGGGELIGASQHGHVSSLSPELYFRMLEEEMSRLKGEDTEMPQVEWEDSPTLPGWYLEDPAVRVRLYRRLFGLLDEREVDDLKEELEDRFGPIPPELEMMLLAALCRVRLKGIASSILFGRSALRVSLKSLSAFGSAKLPPDWLIRGSSIEGPPGLAGARGLVELASSLAVCDG</sequence>
<organism evidence="13 14">
    <name type="scientific">Thermanaerovibrio velox DSM 12556</name>
    <dbReference type="NCBI Taxonomy" id="926567"/>
    <lineage>
        <taxon>Bacteria</taxon>
        <taxon>Thermotogati</taxon>
        <taxon>Synergistota</taxon>
        <taxon>Synergistia</taxon>
        <taxon>Synergistales</taxon>
        <taxon>Synergistaceae</taxon>
        <taxon>Thermanaerovibrio</taxon>
    </lineage>
</organism>
<dbReference type="Proteomes" id="UP000005730">
    <property type="component" value="Chromosome"/>
</dbReference>
<dbReference type="InterPro" id="IPR011545">
    <property type="entry name" value="DEAD/DEAH_box_helicase_dom"/>
</dbReference>
<dbReference type="InterPro" id="IPR036101">
    <property type="entry name" value="CarD-like/TRCF_RID_sf"/>
</dbReference>
<name>H0URC2_9BACT</name>
<dbReference type="PROSITE" id="PS51192">
    <property type="entry name" value="HELICASE_ATP_BIND_1"/>
    <property type="match status" value="1"/>
</dbReference>
<feature type="domain" description="Helicase ATP-binding" evidence="11">
    <location>
        <begin position="503"/>
        <end position="664"/>
    </location>
</feature>
<evidence type="ECO:0000259" key="12">
    <source>
        <dbReference type="PROSITE" id="PS51194"/>
    </source>
</evidence>
<accession>H0URC2</accession>
<dbReference type="Pfam" id="PF17757">
    <property type="entry name" value="UvrB_inter"/>
    <property type="match status" value="1"/>
</dbReference>
<dbReference type="GO" id="GO:0005737">
    <property type="term" value="C:cytoplasm"/>
    <property type="evidence" value="ECO:0007669"/>
    <property type="project" value="UniProtKB-SubCell"/>
</dbReference>
<dbReference type="SUPFAM" id="SSF143517">
    <property type="entry name" value="TRCF domain-like"/>
    <property type="match status" value="1"/>
</dbReference>
<feature type="coiled-coil region" evidence="10">
    <location>
        <begin position="435"/>
        <end position="462"/>
    </location>
</feature>
<dbReference type="PANTHER" id="PTHR47964:SF1">
    <property type="entry name" value="ATP-DEPENDENT DNA HELICASE HOMOLOG RECG, CHLOROPLASTIC"/>
    <property type="match status" value="1"/>
</dbReference>
<dbReference type="InterPro" id="IPR014001">
    <property type="entry name" value="Helicase_ATP-bd"/>
</dbReference>
<gene>
    <name evidence="9" type="primary">mfd</name>
    <name evidence="13" type="ORF">TheveDRAFT_0722</name>
</gene>
<dbReference type="Pfam" id="PF00270">
    <property type="entry name" value="DEAD"/>
    <property type="match status" value="1"/>
</dbReference>
<dbReference type="GO" id="GO:0003684">
    <property type="term" value="F:damaged DNA binding"/>
    <property type="evidence" value="ECO:0007669"/>
    <property type="project" value="InterPro"/>
</dbReference>
<keyword evidence="4 9" id="KW-0378">Hydrolase</keyword>
<dbReference type="InterPro" id="IPR005118">
    <property type="entry name" value="TRCF_C"/>
</dbReference>
<dbReference type="InterPro" id="IPR001650">
    <property type="entry name" value="Helicase_C-like"/>
</dbReference>
<dbReference type="SMART" id="SM00982">
    <property type="entry name" value="TRCF"/>
    <property type="match status" value="1"/>
</dbReference>
<keyword evidence="1 9" id="KW-0963">Cytoplasm</keyword>
<evidence type="ECO:0000256" key="5">
    <source>
        <dbReference type="ARBA" id="ARBA00022806"/>
    </source>
</evidence>
<comment type="similarity">
    <text evidence="9">In the C-terminal section; belongs to the helicase family. RecG subfamily.</text>
</comment>
<dbReference type="InterPro" id="IPR037235">
    <property type="entry name" value="TRCF-like_C_D7"/>
</dbReference>
<dbReference type="InterPro" id="IPR041471">
    <property type="entry name" value="UvrB_inter"/>
</dbReference>
<dbReference type="HAMAP" id="MF_00969">
    <property type="entry name" value="TRCF"/>
    <property type="match status" value="1"/>
</dbReference>
<comment type="function">
    <text evidence="9">Couples transcription and DNA repair by recognizing RNA polymerase (RNAP) stalled at DNA lesions. Mediates ATP-dependent release of RNAP and its truncated transcript from the DNA, and recruitment of nucleotide excision repair machinery to the damaged site.</text>
</comment>
<dbReference type="Pfam" id="PF00271">
    <property type="entry name" value="Helicase_C"/>
    <property type="match status" value="1"/>
</dbReference>
<keyword evidence="7 9" id="KW-0238">DNA-binding</keyword>
<dbReference type="Pfam" id="PF03461">
    <property type="entry name" value="TRCF"/>
    <property type="match status" value="1"/>
</dbReference>
<dbReference type="InterPro" id="IPR047112">
    <property type="entry name" value="RecG/Mfd"/>
</dbReference>
<dbReference type="PANTHER" id="PTHR47964">
    <property type="entry name" value="ATP-DEPENDENT DNA HELICASE HOMOLOG RECG, CHLOROPLASTIC"/>
    <property type="match status" value="1"/>
</dbReference>
<evidence type="ECO:0000256" key="1">
    <source>
        <dbReference type="ARBA" id="ARBA00022490"/>
    </source>
</evidence>